<dbReference type="InterPro" id="IPR029063">
    <property type="entry name" value="SAM-dependent_MTases_sf"/>
</dbReference>
<dbReference type="AlphaFoldDB" id="A0A6C0LDJ0"/>
<protein>
    <recommendedName>
        <fullName evidence="1">Methyltransferase FkbM domain-containing protein</fullName>
    </recommendedName>
</protein>
<dbReference type="GO" id="GO:0005886">
    <property type="term" value="C:plasma membrane"/>
    <property type="evidence" value="ECO:0007669"/>
    <property type="project" value="TreeGrafter"/>
</dbReference>
<dbReference type="PANTHER" id="PTHR34009">
    <property type="entry name" value="PROTEIN STAR"/>
    <property type="match status" value="1"/>
</dbReference>
<sequence>MFYSQYKQDEYLETTIFKGYKNGFYVDVGAHDGVSLNNTLYFETNNNWHGINIEPIKGVFDTLVKNRPDDVNINCAVCNRDGEADFFLNEGYTEMLSGIIENYDARHLERLMNENTEKSATTQIVKVNTKRLETIFDEHAVSHINYLSIDVEGAEFDVIKSINFDKVFIDVIGFENNYTEVSKPIILYLEYKGFKVDKISTDIFMINRRSKFCKTFSHLTYKE</sequence>
<dbReference type="GO" id="GO:0006888">
    <property type="term" value="P:endoplasmic reticulum to Golgi vesicle-mediated transport"/>
    <property type="evidence" value="ECO:0007669"/>
    <property type="project" value="TreeGrafter"/>
</dbReference>
<dbReference type="SUPFAM" id="SSF53335">
    <property type="entry name" value="S-adenosyl-L-methionine-dependent methyltransferases"/>
    <property type="match status" value="1"/>
</dbReference>
<name>A0A6C0LDJ0_9ZZZZ</name>
<dbReference type="Gene3D" id="3.40.50.150">
    <property type="entry name" value="Vaccinia Virus protein VP39"/>
    <property type="match status" value="1"/>
</dbReference>
<dbReference type="GO" id="GO:0031902">
    <property type="term" value="C:late endosome membrane"/>
    <property type="evidence" value="ECO:0007669"/>
    <property type="project" value="TreeGrafter"/>
</dbReference>
<dbReference type="GO" id="GO:0005794">
    <property type="term" value="C:Golgi apparatus"/>
    <property type="evidence" value="ECO:0007669"/>
    <property type="project" value="TreeGrafter"/>
</dbReference>
<feature type="domain" description="Methyltransferase FkbM" evidence="1">
    <location>
        <begin position="27"/>
        <end position="195"/>
    </location>
</feature>
<evidence type="ECO:0000313" key="2">
    <source>
        <dbReference type="EMBL" id="QHU29016.1"/>
    </source>
</evidence>
<dbReference type="EMBL" id="MN740480">
    <property type="protein sequence ID" value="QHU29016.1"/>
    <property type="molecule type" value="Genomic_DNA"/>
</dbReference>
<evidence type="ECO:0000259" key="1">
    <source>
        <dbReference type="Pfam" id="PF05050"/>
    </source>
</evidence>
<dbReference type="PANTHER" id="PTHR34009:SF2">
    <property type="entry name" value="PROTEIN STAR"/>
    <property type="match status" value="1"/>
</dbReference>
<reference evidence="2" key="1">
    <citation type="journal article" date="2020" name="Nature">
        <title>Giant virus diversity and host interactions through global metagenomics.</title>
        <authorList>
            <person name="Schulz F."/>
            <person name="Roux S."/>
            <person name="Paez-Espino D."/>
            <person name="Jungbluth S."/>
            <person name="Walsh D.A."/>
            <person name="Denef V.J."/>
            <person name="McMahon K.D."/>
            <person name="Konstantinidis K.T."/>
            <person name="Eloe-Fadrosh E.A."/>
            <person name="Kyrpides N.C."/>
            <person name="Woyke T."/>
        </authorList>
    </citation>
    <scope>NUCLEOTIDE SEQUENCE</scope>
    <source>
        <strain evidence="2">GVMAG-M-3300027804-47</strain>
    </source>
</reference>
<dbReference type="InterPro" id="IPR006342">
    <property type="entry name" value="FkbM_mtfrase"/>
</dbReference>
<accession>A0A6C0LDJ0</accession>
<dbReference type="NCBIfam" id="TIGR01444">
    <property type="entry name" value="fkbM_fam"/>
    <property type="match status" value="1"/>
</dbReference>
<proteinExistence type="predicted"/>
<organism evidence="2">
    <name type="scientific">viral metagenome</name>
    <dbReference type="NCBI Taxonomy" id="1070528"/>
    <lineage>
        <taxon>unclassified sequences</taxon>
        <taxon>metagenomes</taxon>
        <taxon>organismal metagenomes</taxon>
    </lineage>
</organism>
<dbReference type="GO" id="GO:0016197">
    <property type="term" value="P:endosomal transport"/>
    <property type="evidence" value="ECO:0007669"/>
    <property type="project" value="TreeGrafter"/>
</dbReference>
<dbReference type="InterPro" id="IPR053202">
    <property type="entry name" value="EGF_Rcpt_Signaling_Reg"/>
</dbReference>
<dbReference type="GO" id="GO:0005789">
    <property type="term" value="C:endoplasmic reticulum membrane"/>
    <property type="evidence" value="ECO:0007669"/>
    <property type="project" value="TreeGrafter"/>
</dbReference>
<dbReference type="Pfam" id="PF05050">
    <property type="entry name" value="Methyltransf_21"/>
    <property type="match status" value="1"/>
</dbReference>